<organism evidence="1 2">
    <name type="scientific">Flavobacterium jejuense</name>
    <dbReference type="NCBI Taxonomy" id="1544455"/>
    <lineage>
        <taxon>Bacteria</taxon>
        <taxon>Pseudomonadati</taxon>
        <taxon>Bacteroidota</taxon>
        <taxon>Flavobacteriia</taxon>
        <taxon>Flavobacteriales</taxon>
        <taxon>Flavobacteriaceae</taxon>
        <taxon>Flavobacterium</taxon>
    </lineage>
</organism>
<evidence type="ECO:0008006" key="3">
    <source>
        <dbReference type="Google" id="ProtNLM"/>
    </source>
</evidence>
<reference evidence="1" key="2">
    <citation type="submission" date="2020-02" db="EMBL/GenBank/DDBJ databases">
        <title>Flavobacterium profundi sp. nov., isolated from a deep-sea seamount.</title>
        <authorList>
            <person name="Zhang D.-C."/>
        </authorList>
    </citation>
    <scope>NUCLEOTIDE SEQUENCE</scope>
    <source>
        <strain evidence="1">EC11</strain>
    </source>
</reference>
<evidence type="ECO:0000313" key="2">
    <source>
        <dbReference type="Proteomes" id="UP000817854"/>
    </source>
</evidence>
<accession>A0ABX0IWN7</accession>
<reference evidence="1" key="1">
    <citation type="submission" date="2019-05" db="EMBL/GenBank/DDBJ databases">
        <authorList>
            <person name="Lianzixin W."/>
        </authorList>
    </citation>
    <scope>NUCLEOTIDE SEQUENCE</scope>
    <source>
        <strain evidence="1">EC11</strain>
    </source>
</reference>
<sequence length="122" mass="14516">MRNIILIFFVFVSCKTTLKKSYVSNCILYGKPEYTLFIEKDDKFRLISYMNDTIEGKWFLSKNKLTLKSDFFINNEGFNIQTDSILPNTKYTVYNGFEQYVIKNKKLFLVLKNGAKDKCFYY</sequence>
<dbReference type="RefSeq" id="WP_140963257.1">
    <property type="nucleotide sequence ID" value="NZ_VEVQ02000010.1"/>
</dbReference>
<gene>
    <name evidence="1" type="ORF">FIA58_014735</name>
</gene>
<dbReference type="Proteomes" id="UP000817854">
    <property type="component" value="Unassembled WGS sequence"/>
</dbReference>
<protein>
    <recommendedName>
        <fullName evidence="3">Lipocalin-like domain-containing protein</fullName>
    </recommendedName>
</protein>
<evidence type="ECO:0000313" key="1">
    <source>
        <dbReference type="EMBL" id="NHN26938.1"/>
    </source>
</evidence>
<proteinExistence type="predicted"/>
<comment type="caution">
    <text evidence="1">The sequence shown here is derived from an EMBL/GenBank/DDBJ whole genome shotgun (WGS) entry which is preliminary data.</text>
</comment>
<dbReference type="EMBL" id="VEVQ02000010">
    <property type="protein sequence ID" value="NHN26938.1"/>
    <property type="molecule type" value="Genomic_DNA"/>
</dbReference>
<keyword evidence="2" id="KW-1185">Reference proteome</keyword>
<name>A0ABX0IWN7_9FLAO</name>